<dbReference type="SMART" id="SM00345">
    <property type="entry name" value="HTH_GNTR"/>
    <property type="match status" value="1"/>
</dbReference>
<dbReference type="GO" id="GO:0003700">
    <property type="term" value="F:DNA-binding transcription factor activity"/>
    <property type="evidence" value="ECO:0007669"/>
    <property type="project" value="InterPro"/>
</dbReference>
<evidence type="ECO:0000259" key="4">
    <source>
        <dbReference type="PROSITE" id="PS50949"/>
    </source>
</evidence>
<reference evidence="5 6" key="1">
    <citation type="submission" date="2017-03" db="EMBL/GenBank/DDBJ databases">
        <authorList>
            <person name="Afonso C.L."/>
            <person name="Miller P.J."/>
            <person name="Scott M.A."/>
            <person name="Spackman E."/>
            <person name="Goraichik I."/>
            <person name="Dimitrov K.M."/>
            <person name="Suarez D.L."/>
            <person name="Swayne D.E."/>
        </authorList>
    </citation>
    <scope>NUCLEOTIDE SEQUENCE [LARGE SCALE GENOMIC DNA]</scope>
    <source>
        <strain evidence="5 6">CECT 7639</strain>
    </source>
</reference>
<dbReference type="SUPFAM" id="SSF46785">
    <property type="entry name" value="Winged helix' DNA-binding domain"/>
    <property type="match status" value="1"/>
</dbReference>
<evidence type="ECO:0000313" key="5">
    <source>
        <dbReference type="EMBL" id="SLN73738.1"/>
    </source>
</evidence>
<accession>A0A1Y5TW68</accession>
<dbReference type="InterPro" id="IPR036390">
    <property type="entry name" value="WH_DNA-bd_sf"/>
</dbReference>
<keyword evidence="6" id="KW-1185">Reference proteome</keyword>
<dbReference type="InterPro" id="IPR000524">
    <property type="entry name" value="Tscrpt_reg_HTH_GntR"/>
</dbReference>
<organism evidence="5 6">
    <name type="scientific">Falsiruegeria litorea R37</name>
    <dbReference type="NCBI Taxonomy" id="1200284"/>
    <lineage>
        <taxon>Bacteria</taxon>
        <taxon>Pseudomonadati</taxon>
        <taxon>Pseudomonadota</taxon>
        <taxon>Alphaproteobacteria</taxon>
        <taxon>Rhodobacterales</taxon>
        <taxon>Roseobacteraceae</taxon>
        <taxon>Falsiruegeria</taxon>
    </lineage>
</organism>
<dbReference type="OrthoDB" id="8638122at2"/>
<evidence type="ECO:0000256" key="2">
    <source>
        <dbReference type="ARBA" id="ARBA00023125"/>
    </source>
</evidence>
<dbReference type="SUPFAM" id="SSF48008">
    <property type="entry name" value="GntR ligand-binding domain-like"/>
    <property type="match status" value="1"/>
</dbReference>
<feature type="domain" description="HTH gntR-type" evidence="4">
    <location>
        <begin position="6"/>
        <end position="73"/>
    </location>
</feature>
<evidence type="ECO:0000256" key="3">
    <source>
        <dbReference type="ARBA" id="ARBA00023163"/>
    </source>
</evidence>
<dbReference type="InterPro" id="IPR008920">
    <property type="entry name" value="TF_FadR/GntR_C"/>
</dbReference>
<keyword evidence="1" id="KW-0805">Transcription regulation</keyword>
<dbReference type="InterPro" id="IPR036388">
    <property type="entry name" value="WH-like_DNA-bd_sf"/>
</dbReference>
<keyword evidence="2" id="KW-0238">DNA-binding</keyword>
<gene>
    <name evidence="5" type="primary">csiR_4</name>
    <name evidence="5" type="ORF">TRL7639_04454</name>
</gene>
<dbReference type="Gene3D" id="1.20.120.530">
    <property type="entry name" value="GntR ligand-binding domain-like"/>
    <property type="match status" value="1"/>
</dbReference>
<dbReference type="Pfam" id="PF07729">
    <property type="entry name" value="FCD"/>
    <property type="match status" value="1"/>
</dbReference>
<dbReference type="Gene3D" id="1.10.10.10">
    <property type="entry name" value="Winged helix-like DNA-binding domain superfamily/Winged helix DNA-binding domain"/>
    <property type="match status" value="1"/>
</dbReference>
<dbReference type="AlphaFoldDB" id="A0A1Y5TW68"/>
<sequence length="236" mass="26430">MKDVAKNRKTELYEWLKAAIMTLDLRPGADLDESRLSDEFQLSRTPLREVLRQLAGDGYVDLRENRGARVSEMSHMTLRDFFLAAPMIYGAVLQLAAQNARPAQIDDLKAAQEVFKSTLRSGSGADRAMANNRFHEVTGEMADNIYLLPSFQRLLIDHARISMTFYRPQDTQMVENVSEASAQHDAIIAAIEARDEIAAAQLAIDHWNLSRDQIELFVMPVGLDVQLGSVARNTPA</sequence>
<dbReference type="GO" id="GO:0003677">
    <property type="term" value="F:DNA binding"/>
    <property type="evidence" value="ECO:0007669"/>
    <property type="project" value="UniProtKB-KW"/>
</dbReference>
<evidence type="ECO:0000256" key="1">
    <source>
        <dbReference type="ARBA" id="ARBA00023015"/>
    </source>
</evidence>
<dbReference type="PANTHER" id="PTHR43537:SF53">
    <property type="entry name" value="HTH-TYPE TRANSCRIPTIONAL REPRESSOR NANR"/>
    <property type="match status" value="1"/>
</dbReference>
<dbReference type="CDD" id="cd07377">
    <property type="entry name" value="WHTH_GntR"/>
    <property type="match status" value="1"/>
</dbReference>
<dbReference type="PROSITE" id="PS50949">
    <property type="entry name" value="HTH_GNTR"/>
    <property type="match status" value="1"/>
</dbReference>
<keyword evidence="3" id="KW-0804">Transcription</keyword>
<dbReference type="Proteomes" id="UP000193077">
    <property type="component" value="Unassembled WGS sequence"/>
</dbReference>
<evidence type="ECO:0000313" key="6">
    <source>
        <dbReference type="Proteomes" id="UP000193077"/>
    </source>
</evidence>
<dbReference type="PANTHER" id="PTHR43537">
    <property type="entry name" value="TRANSCRIPTIONAL REGULATOR, GNTR FAMILY"/>
    <property type="match status" value="1"/>
</dbReference>
<dbReference type="Pfam" id="PF00392">
    <property type="entry name" value="GntR"/>
    <property type="match status" value="1"/>
</dbReference>
<dbReference type="EMBL" id="FWFO01000008">
    <property type="protein sequence ID" value="SLN73738.1"/>
    <property type="molecule type" value="Genomic_DNA"/>
</dbReference>
<proteinExistence type="predicted"/>
<name>A0A1Y5TW68_9RHOB</name>
<dbReference type="RefSeq" id="WP_085798111.1">
    <property type="nucleotide sequence ID" value="NZ_FWFO01000008.1"/>
</dbReference>
<protein>
    <submittedName>
        <fullName evidence="5">HTH-type transcriptional repressor CsiR</fullName>
    </submittedName>
</protein>
<dbReference type="InterPro" id="IPR011711">
    <property type="entry name" value="GntR_C"/>
</dbReference>
<dbReference type="SMART" id="SM00895">
    <property type="entry name" value="FCD"/>
    <property type="match status" value="1"/>
</dbReference>